<comment type="caution">
    <text evidence="1">The sequence shown here is derived from an EMBL/GenBank/DDBJ whole genome shotgun (WGS) entry which is preliminary data.</text>
</comment>
<name>A0ACB5TN23_AMBMO</name>
<proteinExistence type="predicted"/>
<evidence type="ECO:0000313" key="2">
    <source>
        <dbReference type="Proteomes" id="UP001165064"/>
    </source>
</evidence>
<dbReference type="EMBL" id="BSXS01008055">
    <property type="protein sequence ID" value="GME91287.1"/>
    <property type="molecule type" value="Genomic_DNA"/>
</dbReference>
<sequence length="115" mass="12138">MAITSTSSSNTAPDQEQATTSNTFPEQREAYHHNKDENSNEFFVSSGLQAGLKNRMINLIALCGIIGPGCLIGIGSALAKGGPVGMLVGFTIVDSSLKVLEQLCPSFTLSFGSWL</sequence>
<protein>
    <submittedName>
        <fullName evidence="1">Unnamed protein product</fullName>
    </submittedName>
</protein>
<accession>A0ACB5TN23</accession>
<evidence type="ECO:0000313" key="1">
    <source>
        <dbReference type="EMBL" id="GME91287.1"/>
    </source>
</evidence>
<dbReference type="Proteomes" id="UP001165064">
    <property type="component" value="Unassembled WGS sequence"/>
</dbReference>
<reference evidence="1" key="1">
    <citation type="submission" date="2023-04" db="EMBL/GenBank/DDBJ databases">
        <title>Ambrosiozyma monospora NBRC 10751.</title>
        <authorList>
            <person name="Ichikawa N."/>
            <person name="Sato H."/>
            <person name="Tonouchi N."/>
        </authorList>
    </citation>
    <scope>NUCLEOTIDE SEQUENCE</scope>
    <source>
        <strain evidence="1">NBRC 10751</strain>
    </source>
</reference>
<gene>
    <name evidence="1" type="ORF">Amon02_000887100</name>
</gene>
<organism evidence="1 2">
    <name type="scientific">Ambrosiozyma monospora</name>
    <name type="common">Yeast</name>
    <name type="synonym">Endomycopsis monosporus</name>
    <dbReference type="NCBI Taxonomy" id="43982"/>
    <lineage>
        <taxon>Eukaryota</taxon>
        <taxon>Fungi</taxon>
        <taxon>Dikarya</taxon>
        <taxon>Ascomycota</taxon>
        <taxon>Saccharomycotina</taxon>
        <taxon>Pichiomycetes</taxon>
        <taxon>Pichiales</taxon>
        <taxon>Pichiaceae</taxon>
        <taxon>Ambrosiozyma</taxon>
    </lineage>
</organism>
<keyword evidence="2" id="KW-1185">Reference proteome</keyword>